<dbReference type="GO" id="GO:0003677">
    <property type="term" value="F:DNA binding"/>
    <property type="evidence" value="ECO:0007669"/>
    <property type="project" value="InterPro"/>
</dbReference>
<dbReference type="InterPro" id="IPR002052">
    <property type="entry name" value="DNA_methylase_N6_adenine_CS"/>
</dbReference>
<dbReference type="SUPFAM" id="SSF52540">
    <property type="entry name" value="P-loop containing nucleoside triphosphate hydrolases"/>
    <property type="match status" value="2"/>
</dbReference>
<feature type="compositionally biased region" description="Basic and acidic residues" evidence="1">
    <location>
        <begin position="845"/>
        <end position="858"/>
    </location>
</feature>
<sequence length="1475" mass="169464">MQSNFEFLNKDILTQQYYEKANEAELSYVSQLYSATLVAVRTVAENVAREVADLNYLIIDERDTFDNVLKRLRQGNYINKDSVVKAFYDIKGPGNAAAHTLEKASQEEALKSLKNLYSLCAWFVNTYYDEDVDTSKFKEPKKDQYLYQTTSRLTSNAEKNLIYIQTVDNSSGNFGVFEGNQKIGKTGVGDLAKDNSDNSDYLRSWAKKRINSYMTTSGLPFKLEWAELAYRSSDGLWFSDHDVHYVLERSGIKHSKDLAGKEWFATDLETAKRAIKAVKEGKTVLDKVGSDENKPKIVLRPEQQEAVDKTKAGFKTGQKMLWNAKMRFGKTLTALELIKEEKYKKVLIMTHRPVVDEGWFDDFKKIKMPDAGYAYGSKKLGHDSITELEHSNKPYVYFASIQDLGGSEAVGGKISDKNRELFAINWDLVIVDEAHEGTQTELTQNILDLVVKRHTKELDLSGTPFNIISDYDEDHLFTWDYTMEQEAKSNWAKIHPGVKNPYAGLPKVSMFTFEMNKHFNDPRFVGEGLGKYTFNFKEFFRTDQNGKFVYESDIEHFLDNITNPGTTNYPFSTREFRNRLRHTLWVLPGIKEANALEKLLKKHKVFGTEYRILNVVRNDKSDTVLGTDNDAKKENKAIAQADKDGLKTITLTVRKLTTGATIPEWTGVLFLSNTNSAMQYLQAAFRAQTPYSSPEFGKKENCYIFDFAPDRALTVMAESTSLATGVGKIQTKEQRARMAKLMNFLPILGESNQQMAPLKVDSLLSKLKRAYAEKAVRTGFDDDSIYSDQLLMIKDADLQAFNHLKGIIGTTKKDKKPMKVDVNHQGLDEEEYDKAEKARKKKPRERTPEEQAAIDKAKSLKKQRRTMISILRGISIRIPMMIYGMDIKFDEDVSIKKFVDNIDDISWEEFMPKGITKELFNQFVKYYDADVFIEAGKIIRRQVKELDKADPLERVEKIADIFSTFRNPDKETVLTPWRVVNMHLGKTIGGLNFYDENYRQPYKDGKVIRRWIQTDYTNQTLDTNSHVLEINSKTGLYPLYAATSIYWREFKKMNDQTAGKFSFEDELFLWQKILRENIFLVAKTPMAKEIAKRTLAGYHSDWDINAEYVENIVDDSKTNVNAEAKKIEGMFNNMKFDVVIGNPPYQDQAHGDQSNFTAPIYNEFMDLSYKLSDLVTLITPARFLFNAGSTPKDWNQKMLMDEHFKVVKYIQRSDEVFPNTDIKGGVAISLRDANKDFGAIKIFTAYKELDSIRRKAAPNKLEDSLTNYIYIQNKFDLDALYEDHPEYRSVIGSKGMDKRFRNNIFEKISAFTEKPINNDDIKVIGLIKNKRVWRYIKRKYVDLTSENLFRYKVLIPRSNGSGALGEVLSTPLIGEPLIGYTQTFIGFGAFESKSEAEGAFKYIKSKFARAMLGILKITQDNNRATWAEVPMQDFTKNSDIDWSRSIPEIDQQLYKKYDLSPDEINFIETKVQAMR</sequence>
<dbReference type="Gene3D" id="3.40.50.300">
    <property type="entry name" value="P-loop containing nucleotide triphosphate hydrolases"/>
    <property type="match status" value="2"/>
</dbReference>
<dbReference type="SUPFAM" id="SSF53335">
    <property type="entry name" value="S-adenosyl-L-methionine-dependent methyltransferases"/>
    <property type="match status" value="1"/>
</dbReference>
<dbReference type="GO" id="GO:0016787">
    <property type="term" value="F:hydrolase activity"/>
    <property type="evidence" value="ECO:0007669"/>
    <property type="project" value="InterPro"/>
</dbReference>
<proteinExistence type="predicted"/>
<dbReference type="GO" id="GO:0032259">
    <property type="term" value="P:methylation"/>
    <property type="evidence" value="ECO:0007669"/>
    <property type="project" value="InterPro"/>
</dbReference>
<dbReference type="RefSeq" id="WP_056985526.1">
    <property type="nucleotide sequence ID" value="NZ_JQBQ01000024.1"/>
</dbReference>
<evidence type="ECO:0000313" key="3">
    <source>
        <dbReference type="EMBL" id="KRN90108.1"/>
    </source>
</evidence>
<dbReference type="Gene3D" id="3.40.50.150">
    <property type="entry name" value="Vaccinia Virus protein VP39"/>
    <property type="match status" value="1"/>
</dbReference>
<dbReference type="PANTHER" id="PTHR47396:SF1">
    <property type="entry name" value="ATP-DEPENDENT HELICASE IRC3-RELATED"/>
    <property type="match status" value="1"/>
</dbReference>
<reference evidence="3 4" key="1">
    <citation type="journal article" date="2015" name="Genome Announc.">
        <title>Expanding the biotechnology potential of lactobacilli through comparative genomics of 213 strains and associated genera.</title>
        <authorList>
            <person name="Sun Z."/>
            <person name="Harris H.M."/>
            <person name="McCann A."/>
            <person name="Guo C."/>
            <person name="Argimon S."/>
            <person name="Zhang W."/>
            <person name="Yang X."/>
            <person name="Jeffery I.B."/>
            <person name="Cooney J.C."/>
            <person name="Kagawa T.F."/>
            <person name="Liu W."/>
            <person name="Song Y."/>
            <person name="Salvetti E."/>
            <person name="Wrobel A."/>
            <person name="Rasinkangas P."/>
            <person name="Parkhill J."/>
            <person name="Rea M.C."/>
            <person name="O'Sullivan O."/>
            <person name="Ritari J."/>
            <person name="Douillard F.P."/>
            <person name="Paul Ross R."/>
            <person name="Yang R."/>
            <person name="Briner A.E."/>
            <person name="Felis G.E."/>
            <person name="de Vos W.M."/>
            <person name="Barrangou R."/>
            <person name="Klaenhammer T.R."/>
            <person name="Caufield P.W."/>
            <person name="Cui Y."/>
            <person name="Zhang H."/>
            <person name="O'Toole P.W."/>
        </authorList>
    </citation>
    <scope>NUCLEOTIDE SEQUENCE [LARGE SCALE GENOMIC DNA]</scope>
    <source>
        <strain evidence="3 4">DSM 16698</strain>
    </source>
</reference>
<dbReference type="InterPro" id="IPR027417">
    <property type="entry name" value="P-loop_NTPase"/>
</dbReference>
<dbReference type="InterPro" id="IPR006935">
    <property type="entry name" value="Helicase/UvrB_N"/>
</dbReference>
<accession>A0A0R2KSX2</accession>
<dbReference type="Pfam" id="PF07669">
    <property type="entry name" value="Eco57I"/>
    <property type="match status" value="1"/>
</dbReference>
<dbReference type="GO" id="GO:0009007">
    <property type="term" value="F:site-specific DNA-methyltransferase (adenine-specific) activity"/>
    <property type="evidence" value="ECO:0007669"/>
    <property type="project" value="UniProtKB-EC"/>
</dbReference>
<organism evidence="3 4">
    <name type="scientific">Lactobacillus amylovorus subsp. animalium DSM 16698</name>
    <dbReference type="NCBI Taxonomy" id="695563"/>
    <lineage>
        <taxon>Bacteria</taxon>
        <taxon>Bacillati</taxon>
        <taxon>Bacillota</taxon>
        <taxon>Bacilli</taxon>
        <taxon>Lactobacillales</taxon>
        <taxon>Lactobacillaceae</taxon>
        <taxon>Lactobacillus</taxon>
        <taxon>Lactobacillus amylovorus subsp. animalium</taxon>
    </lineage>
</organism>
<dbReference type="PANTHER" id="PTHR47396">
    <property type="entry name" value="TYPE I RESTRICTION ENZYME ECOKI R PROTEIN"/>
    <property type="match status" value="1"/>
</dbReference>
<dbReference type="PROSITE" id="PS51192">
    <property type="entry name" value="HELICASE_ATP_BIND_1"/>
    <property type="match status" value="1"/>
</dbReference>
<dbReference type="PATRIC" id="fig|695563.3.peg.769"/>
<feature type="region of interest" description="Disordered" evidence="1">
    <location>
        <begin position="815"/>
        <end position="859"/>
    </location>
</feature>
<dbReference type="SMART" id="SM00487">
    <property type="entry name" value="DEXDc"/>
    <property type="match status" value="1"/>
</dbReference>
<dbReference type="InterPro" id="IPR050742">
    <property type="entry name" value="Helicase_Restrict-Modif_Enz"/>
</dbReference>
<evidence type="ECO:0000256" key="1">
    <source>
        <dbReference type="SAM" id="MobiDB-lite"/>
    </source>
</evidence>
<dbReference type="GO" id="GO:0006304">
    <property type="term" value="P:DNA modification"/>
    <property type="evidence" value="ECO:0007669"/>
    <property type="project" value="InterPro"/>
</dbReference>
<feature type="domain" description="Helicase ATP-binding" evidence="2">
    <location>
        <begin position="311"/>
        <end position="482"/>
    </location>
</feature>
<protein>
    <recommendedName>
        <fullName evidence="2">Helicase ATP-binding domain-containing protein</fullName>
    </recommendedName>
</protein>
<dbReference type="Pfam" id="PF04851">
    <property type="entry name" value="ResIII"/>
    <property type="match status" value="1"/>
</dbReference>
<dbReference type="InterPro" id="IPR029063">
    <property type="entry name" value="SAM-dependent_MTases_sf"/>
</dbReference>
<dbReference type="PROSITE" id="PS00092">
    <property type="entry name" value="N6_MTASE"/>
    <property type="match status" value="1"/>
</dbReference>
<dbReference type="EMBL" id="JQBQ01000024">
    <property type="protein sequence ID" value="KRN90108.1"/>
    <property type="molecule type" value="Genomic_DNA"/>
</dbReference>
<dbReference type="InterPro" id="IPR014001">
    <property type="entry name" value="Helicase_ATP-bd"/>
</dbReference>
<dbReference type="GO" id="GO:0005524">
    <property type="term" value="F:ATP binding"/>
    <property type="evidence" value="ECO:0007669"/>
    <property type="project" value="InterPro"/>
</dbReference>
<gene>
    <name evidence="3" type="ORF">IV44_GL000717</name>
</gene>
<dbReference type="GO" id="GO:0005829">
    <property type="term" value="C:cytosol"/>
    <property type="evidence" value="ECO:0007669"/>
    <property type="project" value="TreeGrafter"/>
</dbReference>
<evidence type="ECO:0000259" key="2">
    <source>
        <dbReference type="PROSITE" id="PS51192"/>
    </source>
</evidence>
<name>A0A0R2KSX2_LACAM</name>
<comment type="caution">
    <text evidence="3">The sequence shown here is derived from an EMBL/GenBank/DDBJ whole genome shotgun (WGS) entry which is preliminary data.</text>
</comment>
<dbReference type="InterPro" id="IPR011639">
    <property type="entry name" value="MethylTrfase_TaqI-like_dom"/>
</dbReference>
<dbReference type="Proteomes" id="UP000051529">
    <property type="component" value="Unassembled WGS sequence"/>
</dbReference>
<evidence type="ECO:0000313" key="4">
    <source>
        <dbReference type="Proteomes" id="UP000051529"/>
    </source>
</evidence>